<feature type="compositionally biased region" description="Low complexity" evidence="1">
    <location>
        <begin position="11"/>
        <end position="24"/>
    </location>
</feature>
<dbReference type="AlphaFoldDB" id="A0A2I2G8G4"/>
<evidence type="ECO:0000313" key="3">
    <source>
        <dbReference type="Proteomes" id="UP000234275"/>
    </source>
</evidence>
<dbReference type="GeneID" id="36556926"/>
<evidence type="ECO:0000313" key="2">
    <source>
        <dbReference type="EMBL" id="PLB49172.1"/>
    </source>
</evidence>
<feature type="compositionally biased region" description="Pro residues" evidence="1">
    <location>
        <begin position="47"/>
        <end position="56"/>
    </location>
</feature>
<dbReference type="STRING" id="1392250.A0A2I2G8G4"/>
<dbReference type="VEuPathDB" id="FungiDB:P170DRAFT_436800"/>
<proteinExistence type="predicted"/>
<feature type="compositionally biased region" description="Low complexity" evidence="1">
    <location>
        <begin position="33"/>
        <end position="46"/>
    </location>
</feature>
<sequence length="280" mass="30504">MPCHKSTSKHTSPTASSPSQSSTQRTYIHHQPHAPTSTMPATSTPKTPGPASPSPPSSTNSALLASAHIEDDPIPPSPPRPINSQPAVRSRIHCYLTNRIIRALRCGFAHLETNPATNLPWTGYKYTVVTYDVGSMALALAHSPPSEPDDYLPDLAIFDPSLPPERAVNRAPGVIKPSFTWSLGQRDSSDPSQRTEFRQVLAEVNFHMKRNQTRYGFVLTDAELVAVRRPDGDADGDGNLEVSESIPWSAKGSAMQPRMTVLLGLWYLGMLAAEEKGWSC</sequence>
<comment type="caution">
    <text evidence="2">The sequence shown here is derived from an EMBL/GenBank/DDBJ whole genome shotgun (WGS) entry which is preliminary data.</text>
</comment>
<accession>A0A2I2G8G4</accession>
<gene>
    <name evidence="2" type="ORF">P170DRAFT_436800</name>
</gene>
<dbReference type="OrthoDB" id="4367324at2759"/>
<keyword evidence="3" id="KW-1185">Reference proteome</keyword>
<feature type="region of interest" description="Disordered" evidence="1">
    <location>
        <begin position="1"/>
        <end position="61"/>
    </location>
</feature>
<protein>
    <submittedName>
        <fullName evidence="2">Uncharacterized protein</fullName>
    </submittedName>
</protein>
<name>A0A2I2G8G4_9EURO</name>
<dbReference type="RefSeq" id="XP_024704474.1">
    <property type="nucleotide sequence ID" value="XM_024849227.1"/>
</dbReference>
<evidence type="ECO:0000256" key="1">
    <source>
        <dbReference type="SAM" id="MobiDB-lite"/>
    </source>
</evidence>
<dbReference type="Proteomes" id="UP000234275">
    <property type="component" value="Unassembled WGS sequence"/>
</dbReference>
<dbReference type="EMBL" id="MSFO01000004">
    <property type="protein sequence ID" value="PLB49172.1"/>
    <property type="molecule type" value="Genomic_DNA"/>
</dbReference>
<organism evidence="2 3">
    <name type="scientific">Aspergillus steynii IBT 23096</name>
    <dbReference type="NCBI Taxonomy" id="1392250"/>
    <lineage>
        <taxon>Eukaryota</taxon>
        <taxon>Fungi</taxon>
        <taxon>Dikarya</taxon>
        <taxon>Ascomycota</taxon>
        <taxon>Pezizomycotina</taxon>
        <taxon>Eurotiomycetes</taxon>
        <taxon>Eurotiomycetidae</taxon>
        <taxon>Eurotiales</taxon>
        <taxon>Aspergillaceae</taxon>
        <taxon>Aspergillus</taxon>
        <taxon>Aspergillus subgen. Circumdati</taxon>
    </lineage>
</organism>
<reference evidence="2 3" key="1">
    <citation type="submission" date="2016-12" db="EMBL/GenBank/DDBJ databases">
        <title>The genomes of Aspergillus section Nigri reveals drivers in fungal speciation.</title>
        <authorList>
            <consortium name="DOE Joint Genome Institute"/>
            <person name="Vesth T.C."/>
            <person name="Nybo J."/>
            <person name="Theobald S."/>
            <person name="Brandl J."/>
            <person name="Frisvad J.C."/>
            <person name="Nielsen K.F."/>
            <person name="Lyhne E.K."/>
            <person name="Kogle M.E."/>
            <person name="Kuo A."/>
            <person name="Riley R."/>
            <person name="Clum A."/>
            <person name="Nolan M."/>
            <person name="Lipzen A."/>
            <person name="Salamov A."/>
            <person name="Henrissat B."/>
            <person name="Wiebenga A."/>
            <person name="De Vries R.P."/>
            <person name="Grigoriev I.V."/>
            <person name="Mortensen U.H."/>
            <person name="Andersen M.R."/>
            <person name="Baker S.E."/>
        </authorList>
    </citation>
    <scope>NUCLEOTIDE SEQUENCE [LARGE SCALE GENOMIC DNA]</scope>
    <source>
        <strain evidence="2 3">IBT 23096</strain>
    </source>
</reference>